<dbReference type="RefSeq" id="WP_137276050.1">
    <property type="nucleotide sequence ID" value="NZ_QKNX01000002.1"/>
</dbReference>
<keyword evidence="4" id="KW-1185">Reference proteome</keyword>
<gene>
    <name evidence="3" type="ORF">DM868_06465</name>
</gene>
<feature type="domain" description="Rhamnogalacturonase A/B/Epimerase-like pectate lyase" evidence="2">
    <location>
        <begin position="52"/>
        <end position="301"/>
    </location>
</feature>
<dbReference type="InterPro" id="IPR024535">
    <property type="entry name" value="RHGA/B-epi-like_pectate_lyase"/>
</dbReference>
<dbReference type="Gene3D" id="2.160.20.10">
    <property type="entry name" value="Single-stranded right-handed beta-helix, Pectin lyase-like"/>
    <property type="match status" value="1"/>
</dbReference>
<accession>A0A4V5ZP30</accession>
<dbReference type="SUPFAM" id="SSF51126">
    <property type="entry name" value="Pectin lyase-like"/>
    <property type="match status" value="1"/>
</dbReference>
<sequence length="473" mass="50776">MASVISRRKLLGLCSLPLVALAGCNRTDPDPSPTPAPGDETPQPSRDDSILDVRDFGATIDGQTDDARAIQAAIDAAEEGDTVHLPAGTALVSGANKKQAGTAAIVIDGNTHPNNLTIRGEGEESVIKMDGGHVSNHTVIEVAIGPGIDGLVLENFKVDGSKSDQTQDAGMGGWNFDVGKANSKEITVDITFCDIWSVNANQNGFHTAFGGCSHVRCTALDAELHGFAIDSWGDGESRNMDPPIEVRQCYASGNGLYGIDCSGGKIIVEDFVSENNEQGTKTTEEIVETTYRRCRFKHNNTLGYNRPTTESVVGQRAQVRFVDVIAEGNGQTGFRFGSDTDYEVDRIVSRRNNSSNQNPANIMIRDDSSVDAGLVLSYDAVHGEGLRFGSTQPSTIDTYVYAGNPAGDLAIERDGLEILNQYTREEYYRFHTQNAIGLGDARTLAREQFDSIDRAIPTASDVGAGSGDRSRFE</sequence>
<dbReference type="Pfam" id="PF12708">
    <property type="entry name" value="Pect-lyase_RHGA_epim"/>
    <property type="match status" value="1"/>
</dbReference>
<evidence type="ECO:0000313" key="3">
    <source>
        <dbReference type="EMBL" id="TKR26133.1"/>
    </source>
</evidence>
<dbReference type="InterPro" id="IPR012334">
    <property type="entry name" value="Pectin_lyas_fold"/>
</dbReference>
<evidence type="ECO:0000313" key="4">
    <source>
        <dbReference type="Proteomes" id="UP000308037"/>
    </source>
</evidence>
<dbReference type="PROSITE" id="PS51257">
    <property type="entry name" value="PROKAR_LIPOPROTEIN"/>
    <property type="match status" value="1"/>
</dbReference>
<protein>
    <recommendedName>
        <fullName evidence="2">Rhamnogalacturonase A/B/Epimerase-like pectate lyase domain-containing protein</fullName>
    </recommendedName>
</protein>
<evidence type="ECO:0000259" key="2">
    <source>
        <dbReference type="Pfam" id="PF12708"/>
    </source>
</evidence>
<organism evidence="3 4">
    <name type="scientific">Natronomonas salsuginis</name>
    <dbReference type="NCBI Taxonomy" id="2217661"/>
    <lineage>
        <taxon>Archaea</taxon>
        <taxon>Methanobacteriati</taxon>
        <taxon>Methanobacteriota</taxon>
        <taxon>Stenosarchaea group</taxon>
        <taxon>Halobacteria</taxon>
        <taxon>Halobacteriales</taxon>
        <taxon>Natronomonadaceae</taxon>
        <taxon>Natronomonas</taxon>
    </lineage>
</organism>
<dbReference type="EMBL" id="QKNX01000002">
    <property type="protein sequence ID" value="TKR26133.1"/>
    <property type="molecule type" value="Genomic_DNA"/>
</dbReference>
<evidence type="ECO:0000256" key="1">
    <source>
        <dbReference type="SAM" id="MobiDB-lite"/>
    </source>
</evidence>
<dbReference type="AlphaFoldDB" id="A0A4V5ZP30"/>
<proteinExistence type="predicted"/>
<dbReference type="InterPro" id="IPR011050">
    <property type="entry name" value="Pectin_lyase_fold/virulence"/>
</dbReference>
<feature type="region of interest" description="Disordered" evidence="1">
    <location>
        <begin position="25"/>
        <end position="49"/>
    </location>
</feature>
<name>A0A4V5ZP30_9EURY</name>
<comment type="caution">
    <text evidence="3">The sequence shown here is derived from an EMBL/GenBank/DDBJ whole genome shotgun (WGS) entry which is preliminary data.</text>
</comment>
<dbReference type="OrthoDB" id="324485at2157"/>
<dbReference type="Proteomes" id="UP000308037">
    <property type="component" value="Unassembled WGS sequence"/>
</dbReference>
<reference evidence="3 4" key="1">
    <citation type="submission" date="2019-04" db="EMBL/GenBank/DDBJ databases">
        <title>Natronomonas sp. F20-122 a newhaloarchaeon isolated from a saline saltern of Isla Bacuta, Huelva, Spain.</title>
        <authorList>
            <person name="Duran-Viseras A."/>
            <person name="Sanchez-Porro C."/>
            <person name="Ventosa A."/>
        </authorList>
    </citation>
    <scope>NUCLEOTIDE SEQUENCE [LARGE SCALE GENOMIC DNA]</scope>
    <source>
        <strain evidence="3 4">F20-122</strain>
    </source>
</reference>